<evidence type="ECO:0000256" key="14">
    <source>
        <dbReference type="ARBA" id="ARBA00041187"/>
    </source>
</evidence>
<protein>
    <recommendedName>
        <fullName evidence="14">Glutathione import ATP-binding protein GsiA</fullName>
        <ecNumber evidence="13">7.4.2.10</ecNumber>
    </recommendedName>
</protein>
<evidence type="ECO:0000259" key="16">
    <source>
        <dbReference type="PROSITE" id="PS50893"/>
    </source>
</evidence>
<dbReference type="Gene3D" id="3.40.50.300">
    <property type="entry name" value="P-loop containing nucleotide triphosphate hydrolases"/>
    <property type="match status" value="1"/>
</dbReference>
<evidence type="ECO:0000256" key="11">
    <source>
        <dbReference type="ARBA" id="ARBA00037530"/>
    </source>
</evidence>
<accession>A0A6A7Y8J1</accession>
<evidence type="ECO:0000256" key="4">
    <source>
        <dbReference type="ARBA" id="ARBA00022448"/>
    </source>
</evidence>
<dbReference type="Pfam" id="PF00005">
    <property type="entry name" value="ABC_tran"/>
    <property type="match status" value="1"/>
</dbReference>
<keyword evidence="7" id="KW-0547">Nucleotide-binding</keyword>
<evidence type="ECO:0000256" key="8">
    <source>
        <dbReference type="ARBA" id="ARBA00022840"/>
    </source>
</evidence>
<dbReference type="GO" id="GO:0005886">
    <property type="term" value="C:plasma membrane"/>
    <property type="evidence" value="ECO:0007669"/>
    <property type="project" value="UniProtKB-SubCell"/>
</dbReference>
<keyword evidence="6" id="KW-0997">Cell inner membrane</keyword>
<evidence type="ECO:0000256" key="7">
    <source>
        <dbReference type="ARBA" id="ARBA00022741"/>
    </source>
</evidence>
<comment type="similarity">
    <text evidence="12">Belongs to the ABC transporter superfamily. Glutathione importer (TC 3.A.1.5.11) family.</text>
</comment>
<keyword evidence="18" id="KW-1185">Reference proteome</keyword>
<dbReference type="Proteomes" id="UP000332515">
    <property type="component" value="Unassembled WGS sequence"/>
</dbReference>
<dbReference type="InterPro" id="IPR003593">
    <property type="entry name" value="AAA+_ATPase"/>
</dbReference>
<evidence type="ECO:0000256" key="2">
    <source>
        <dbReference type="ARBA" id="ARBA00004533"/>
    </source>
</evidence>
<comment type="catalytic activity">
    <reaction evidence="15">
        <text>glutathione(out) + ATP + H2O = glutathione(in) + ADP + phosphate + H(+)</text>
        <dbReference type="Rhea" id="RHEA:29791"/>
        <dbReference type="ChEBI" id="CHEBI:15377"/>
        <dbReference type="ChEBI" id="CHEBI:15378"/>
        <dbReference type="ChEBI" id="CHEBI:30616"/>
        <dbReference type="ChEBI" id="CHEBI:43474"/>
        <dbReference type="ChEBI" id="CHEBI:57925"/>
        <dbReference type="ChEBI" id="CHEBI:456216"/>
        <dbReference type="EC" id="7.4.2.10"/>
    </reaction>
</comment>
<keyword evidence="4" id="KW-0813">Transport</keyword>
<dbReference type="PANTHER" id="PTHR43776">
    <property type="entry name" value="TRANSPORT ATP-BINDING PROTEIN"/>
    <property type="match status" value="1"/>
</dbReference>
<evidence type="ECO:0000256" key="6">
    <source>
        <dbReference type="ARBA" id="ARBA00022519"/>
    </source>
</evidence>
<evidence type="ECO:0000256" key="15">
    <source>
        <dbReference type="ARBA" id="ARBA00047640"/>
    </source>
</evidence>
<dbReference type="PROSITE" id="PS00211">
    <property type="entry name" value="ABC_TRANSPORTER_1"/>
    <property type="match status" value="1"/>
</dbReference>
<organism evidence="17 18">
    <name type="scientific">Segnochrobactrum spirostomi</name>
    <dbReference type="NCBI Taxonomy" id="2608987"/>
    <lineage>
        <taxon>Bacteria</taxon>
        <taxon>Pseudomonadati</taxon>
        <taxon>Pseudomonadota</taxon>
        <taxon>Alphaproteobacteria</taxon>
        <taxon>Hyphomicrobiales</taxon>
        <taxon>Segnochrobactraceae</taxon>
        <taxon>Segnochrobactrum</taxon>
    </lineage>
</organism>
<evidence type="ECO:0000313" key="17">
    <source>
        <dbReference type="EMBL" id="MQT14657.1"/>
    </source>
</evidence>
<dbReference type="RefSeq" id="WP_208948507.1">
    <property type="nucleotide sequence ID" value="NZ_VWNA01000002.1"/>
</dbReference>
<dbReference type="AlphaFoldDB" id="A0A6A7Y8J1"/>
<comment type="subcellular location">
    <subcellularLocation>
        <location evidence="2">Cell inner membrane</location>
    </subcellularLocation>
    <subcellularLocation>
        <location evidence="1">Membrane</location>
        <topology evidence="1">Peripheral membrane protein</topology>
    </subcellularLocation>
</comment>
<evidence type="ECO:0000256" key="1">
    <source>
        <dbReference type="ARBA" id="ARBA00004170"/>
    </source>
</evidence>
<name>A0A6A7Y8J1_9HYPH</name>
<evidence type="ECO:0000256" key="5">
    <source>
        <dbReference type="ARBA" id="ARBA00022475"/>
    </source>
</evidence>
<dbReference type="GO" id="GO:0005524">
    <property type="term" value="F:ATP binding"/>
    <property type="evidence" value="ECO:0007669"/>
    <property type="project" value="UniProtKB-KW"/>
</dbReference>
<feature type="domain" description="ABC transporter" evidence="16">
    <location>
        <begin position="4"/>
        <end position="234"/>
    </location>
</feature>
<evidence type="ECO:0000256" key="9">
    <source>
        <dbReference type="ARBA" id="ARBA00022967"/>
    </source>
</evidence>
<keyword evidence="10" id="KW-0472">Membrane</keyword>
<reference evidence="17 18" key="1">
    <citation type="submission" date="2019-09" db="EMBL/GenBank/DDBJ databases">
        <title>Segnochrobactrum spirostomi gen. nov., sp. nov., isolated from the ciliate Spirostomum cf. yagiui and description of a novel family, Segnochrobactraceae fam. nov. within the order Rhizobiales of the class Alphaproteobacteria.</title>
        <authorList>
            <person name="Akter S."/>
            <person name="Shazib S.U.A."/>
            <person name="Shin M.K."/>
        </authorList>
    </citation>
    <scope>NUCLEOTIDE SEQUENCE [LARGE SCALE GENOMIC DNA]</scope>
    <source>
        <strain evidence="17 18">Sp-1</strain>
    </source>
</reference>
<keyword evidence="8 17" id="KW-0067">ATP-binding</keyword>
<dbReference type="InterPro" id="IPR050319">
    <property type="entry name" value="ABC_transp_ATP-bind"/>
</dbReference>
<evidence type="ECO:0000256" key="3">
    <source>
        <dbReference type="ARBA" id="ARBA00011469"/>
    </source>
</evidence>
<evidence type="ECO:0000256" key="12">
    <source>
        <dbReference type="ARBA" id="ARBA00038416"/>
    </source>
</evidence>
<dbReference type="SMART" id="SM00382">
    <property type="entry name" value="AAA"/>
    <property type="match status" value="1"/>
</dbReference>
<dbReference type="PROSITE" id="PS50893">
    <property type="entry name" value="ABC_TRANSPORTER_2"/>
    <property type="match status" value="1"/>
</dbReference>
<evidence type="ECO:0000256" key="13">
    <source>
        <dbReference type="ARBA" id="ARBA00039050"/>
    </source>
</evidence>
<comment type="caution">
    <text evidence="17">The sequence shown here is derived from an EMBL/GenBank/DDBJ whole genome shotgun (WGS) entry which is preliminary data.</text>
</comment>
<dbReference type="EMBL" id="VWNA01000002">
    <property type="protein sequence ID" value="MQT14657.1"/>
    <property type="molecule type" value="Genomic_DNA"/>
</dbReference>
<dbReference type="CDD" id="cd03257">
    <property type="entry name" value="ABC_NikE_OppD_transporters"/>
    <property type="match status" value="1"/>
</dbReference>
<keyword evidence="9" id="KW-1278">Translocase</keyword>
<dbReference type="InterPro" id="IPR017871">
    <property type="entry name" value="ABC_transporter-like_CS"/>
</dbReference>
<dbReference type="GO" id="GO:0055085">
    <property type="term" value="P:transmembrane transport"/>
    <property type="evidence" value="ECO:0007669"/>
    <property type="project" value="UniProtKB-ARBA"/>
</dbReference>
<dbReference type="GO" id="GO:0016887">
    <property type="term" value="F:ATP hydrolysis activity"/>
    <property type="evidence" value="ECO:0007669"/>
    <property type="project" value="InterPro"/>
</dbReference>
<evidence type="ECO:0000256" key="10">
    <source>
        <dbReference type="ARBA" id="ARBA00023136"/>
    </source>
</evidence>
<comment type="function">
    <text evidence="11">Part of the ABC transporter complex GsiABCD involved in glutathione import. Responsible for energy coupling to the transport system.</text>
</comment>
<evidence type="ECO:0000313" key="18">
    <source>
        <dbReference type="Proteomes" id="UP000332515"/>
    </source>
</evidence>
<dbReference type="EC" id="7.4.2.10" evidence="13"/>
<sequence>MSAVRIEDLVIDFERDGETRSVVNGVSFSIAAEETFGLIGPSGCGKSTVLRVLAGINRAWRGRIDLLGAPLVPGTRLAGRRRRAVQMVFQDPYGSLHPRHRIRRTLTEPMVVAGFDDRERRLADALAQVGFSPDIAERYPHQLSGGQRQRIAIARALVVEPDLLLLDEPTSALDMSVQADILNLLQDLKARRPMTTVLVSHDPGVVAHLCDRVVRMEAGRIIGEEIYGAAPATAG</sequence>
<comment type="subunit">
    <text evidence="3">The complex is composed of two ATP-binding proteins (GsiA), two transmembrane proteins (GsiC and GsiD) and a solute-binding protein (GsiB).</text>
</comment>
<dbReference type="InterPro" id="IPR003439">
    <property type="entry name" value="ABC_transporter-like_ATP-bd"/>
</dbReference>
<gene>
    <name evidence="17" type="ORF">F0357_18750</name>
</gene>
<proteinExistence type="inferred from homology"/>
<dbReference type="PANTHER" id="PTHR43776:SF15">
    <property type="entry name" value="GLUTATHIONE IMPORT ATP-BINDING PROTEIN GSIA"/>
    <property type="match status" value="1"/>
</dbReference>
<keyword evidence="5" id="KW-1003">Cell membrane</keyword>
<dbReference type="InterPro" id="IPR027417">
    <property type="entry name" value="P-loop_NTPase"/>
</dbReference>
<dbReference type="SUPFAM" id="SSF52540">
    <property type="entry name" value="P-loop containing nucleoside triphosphate hydrolases"/>
    <property type="match status" value="1"/>
</dbReference>